<evidence type="ECO:0000259" key="4">
    <source>
        <dbReference type="PROSITE" id="PS50181"/>
    </source>
</evidence>
<protein>
    <submittedName>
        <fullName evidence="6">F-box only protein 9-like</fullName>
    </submittedName>
</protein>
<evidence type="ECO:0000313" key="6">
    <source>
        <dbReference type="RefSeq" id="XP_006826104.1"/>
    </source>
</evidence>
<dbReference type="RefSeq" id="XP_006826104.1">
    <property type="nucleotide sequence ID" value="XM_006826041.1"/>
</dbReference>
<dbReference type="PROSITE" id="PS50181">
    <property type="entry name" value="FBOX"/>
    <property type="match status" value="1"/>
</dbReference>
<dbReference type="SUPFAM" id="SSF81383">
    <property type="entry name" value="F-box domain"/>
    <property type="match status" value="1"/>
</dbReference>
<dbReference type="Proteomes" id="UP000694865">
    <property type="component" value="Unplaced"/>
</dbReference>
<gene>
    <name evidence="6" type="primary">LOC100374207</name>
</gene>
<reference evidence="6" key="1">
    <citation type="submission" date="2025-08" db="UniProtKB">
        <authorList>
            <consortium name="RefSeq"/>
        </authorList>
    </citation>
    <scope>IDENTIFICATION</scope>
    <source>
        <tissue evidence="6">Testes</tissue>
    </source>
</reference>
<evidence type="ECO:0000256" key="1">
    <source>
        <dbReference type="ARBA" id="ARBA00022786"/>
    </source>
</evidence>
<accession>A0ABM0N1G3</accession>
<dbReference type="InterPro" id="IPR001810">
    <property type="entry name" value="F-box_dom"/>
</dbReference>
<dbReference type="InterPro" id="IPR019734">
    <property type="entry name" value="TPR_rpt"/>
</dbReference>
<proteinExistence type="predicted"/>
<keyword evidence="5" id="KW-1185">Reference proteome</keyword>
<feature type="region of interest" description="Disordered" evidence="3">
    <location>
        <begin position="42"/>
        <end position="70"/>
    </location>
</feature>
<dbReference type="CDD" id="cd22089">
    <property type="entry name" value="F-box_FBXO9"/>
    <property type="match status" value="1"/>
</dbReference>
<keyword evidence="2" id="KW-0802">TPR repeat</keyword>
<dbReference type="Pfam" id="PF12937">
    <property type="entry name" value="F-box-like"/>
    <property type="match status" value="1"/>
</dbReference>
<evidence type="ECO:0000313" key="5">
    <source>
        <dbReference type="Proteomes" id="UP000694865"/>
    </source>
</evidence>
<dbReference type="PANTHER" id="PTHR12874">
    <property type="entry name" value="F-BOX ONLY PROTEIN 48-RELATED"/>
    <property type="match status" value="1"/>
</dbReference>
<feature type="domain" description="F-box" evidence="4">
    <location>
        <begin position="170"/>
        <end position="221"/>
    </location>
</feature>
<feature type="repeat" description="TPR" evidence="2">
    <location>
        <begin position="76"/>
        <end position="109"/>
    </location>
</feature>
<sequence>MATNYAAIPRGDYSSEEEEEETEESNLEVELTNFRQQWQAELIGSSNRASTDNARTGRRSRNNSQNEDPEILEKEAKYLFLQGVNAEKNGTLYEAIRYYRQAVQLVPDIEFKIKDYVVSIPSAASALAKNEGNEEISSPDEKLDNLSKDLQEMCISGMKHHCESARPQTSTHISSLPVEVLMYIFRWVVSCELDMRSLEQLSLVCKGFYICARDSEIWKLAATRIWGVNCRLTKEHPSWRSVFIHRPHLRYCGVYISKSSYIRHGEQSLDMFYRPWHTVEYYRYIRVFPDGELEMLTSPNNPHIIIPKMKSKQAKLPGLLSGHYRIAGDKVIAVFHKIEFKVYDQALKRYKRHQNHTQLDYEQTFHVELTIEKVGGKSYSKLTWNGYSCRTNYKSTGQLSVAEFDLNCQHYPPFFFSRVKSYTANATSPLM</sequence>
<dbReference type="GeneID" id="100374207"/>
<dbReference type="Gene3D" id="1.20.1280.50">
    <property type="match status" value="1"/>
</dbReference>
<feature type="region of interest" description="Disordered" evidence="3">
    <location>
        <begin position="1"/>
        <end position="29"/>
    </location>
</feature>
<name>A0ABM0N1G3_SACKO</name>
<dbReference type="InterPro" id="IPR045464">
    <property type="entry name" value="Hrt3/FBXO9_C"/>
</dbReference>
<evidence type="ECO:0000256" key="2">
    <source>
        <dbReference type="PROSITE-ProRule" id="PRU00339"/>
    </source>
</evidence>
<dbReference type="PANTHER" id="PTHR12874:SF29">
    <property type="entry name" value="F-BOX ONLY PROTEIN 9"/>
    <property type="match status" value="1"/>
</dbReference>
<dbReference type="InterPro" id="IPR036047">
    <property type="entry name" value="F-box-like_dom_sf"/>
</dbReference>
<feature type="compositionally biased region" description="Polar residues" evidence="3">
    <location>
        <begin position="42"/>
        <end position="54"/>
    </location>
</feature>
<organism evidence="5 6">
    <name type="scientific">Saccoglossus kowalevskii</name>
    <name type="common">Acorn worm</name>
    <dbReference type="NCBI Taxonomy" id="10224"/>
    <lineage>
        <taxon>Eukaryota</taxon>
        <taxon>Metazoa</taxon>
        <taxon>Hemichordata</taxon>
        <taxon>Enteropneusta</taxon>
        <taxon>Harrimaniidae</taxon>
        <taxon>Saccoglossus</taxon>
    </lineage>
</organism>
<dbReference type="PROSITE" id="PS50005">
    <property type="entry name" value="TPR"/>
    <property type="match status" value="1"/>
</dbReference>
<evidence type="ECO:0000256" key="3">
    <source>
        <dbReference type="SAM" id="MobiDB-lite"/>
    </source>
</evidence>
<dbReference type="Pfam" id="PF19270">
    <property type="entry name" value="FBO_C"/>
    <property type="match status" value="1"/>
</dbReference>
<feature type="compositionally biased region" description="Acidic residues" evidence="3">
    <location>
        <begin position="14"/>
        <end position="27"/>
    </location>
</feature>
<keyword evidence="1" id="KW-0833">Ubl conjugation pathway</keyword>